<comment type="subcellular location">
    <subcellularLocation>
        <location evidence="1">Nucleus</location>
    </subcellularLocation>
</comment>
<dbReference type="EMBL" id="JW863411">
    <property type="protein sequence ID" value="AFO95928.1"/>
    <property type="molecule type" value="mRNA"/>
</dbReference>
<organism evidence="7">
    <name type="scientific">Callorhinchus milii</name>
    <name type="common">Ghost shark</name>
    <dbReference type="NCBI Taxonomy" id="7868"/>
    <lineage>
        <taxon>Eukaryota</taxon>
        <taxon>Metazoa</taxon>
        <taxon>Chordata</taxon>
        <taxon>Craniata</taxon>
        <taxon>Vertebrata</taxon>
        <taxon>Chondrichthyes</taxon>
        <taxon>Holocephali</taxon>
        <taxon>Chimaeriformes</taxon>
        <taxon>Callorhinchidae</taxon>
        <taxon>Callorhinchus</taxon>
    </lineage>
</organism>
<dbReference type="CDD" id="cd12884">
    <property type="entry name" value="SPRY_hnRNP"/>
    <property type="match status" value="1"/>
</dbReference>
<evidence type="ECO:0000256" key="5">
    <source>
        <dbReference type="SAM" id="MobiDB-lite"/>
    </source>
</evidence>
<dbReference type="SUPFAM" id="SSF49899">
    <property type="entry name" value="Concanavalin A-like lectins/glucanases"/>
    <property type="match status" value="1"/>
</dbReference>
<evidence type="ECO:0000256" key="4">
    <source>
        <dbReference type="ARBA" id="ARBA00023242"/>
    </source>
</evidence>
<feature type="compositionally biased region" description="Basic and acidic residues" evidence="5">
    <location>
        <begin position="687"/>
        <end position="717"/>
    </location>
</feature>
<dbReference type="PANTHER" id="PTHR12381">
    <property type="entry name" value="HETEROGENEOUS NUCLEAR RIBONUCLEOPROTEIN U FAMILY MEMBER"/>
    <property type="match status" value="1"/>
</dbReference>
<dbReference type="InterPro" id="IPR003877">
    <property type="entry name" value="SPRY_dom"/>
</dbReference>
<feature type="compositionally biased region" description="Acidic residues" evidence="5">
    <location>
        <begin position="40"/>
        <end position="50"/>
    </location>
</feature>
<dbReference type="FunFam" id="2.60.120.920:FF:000006">
    <property type="entry name" value="heterogeneous nuclear ribonucleoprotein U isoform X1"/>
    <property type="match status" value="1"/>
</dbReference>
<feature type="compositionally biased region" description="Gly residues" evidence="5">
    <location>
        <begin position="189"/>
        <end position="199"/>
    </location>
</feature>
<evidence type="ECO:0000256" key="3">
    <source>
        <dbReference type="ARBA" id="ARBA00022553"/>
    </source>
</evidence>
<dbReference type="InterPro" id="IPR027417">
    <property type="entry name" value="P-loop_NTPase"/>
</dbReference>
<dbReference type="InterPro" id="IPR013320">
    <property type="entry name" value="ConA-like_dom_sf"/>
</dbReference>
<keyword evidence="3" id="KW-0597">Phosphoprotein</keyword>
<dbReference type="FunFam" id="3.40.50.300:FF:000355">
    <property type="entry name" value="Heterogeneous nuclear ribonucleoprotein U-like 1, isoform CRA_a"/>
    <property type="match status" value="1"/>
</dbReference>
<protein>
    <submittedName>
        <fullName evidence="7">Heterogeneous nuclear ribonucleoprotein U-like protein 1</fullName>
    </submittedName>
</protein>
<dbReference type="InterPro" id="IPR043136">
    <property type="entry name" value="B30.2/SPRY_sf"/>
</dbReference>
<proteinExistence type="evidence at transcript level"/>
<feature type="compositionally biased region" description="Acidic residues" evidence="5">
    <location>
        <begin position="166"/>
        <end position="183"/>
    </location>
</feature>
<evidence type="ECO:0000259" key="6">
    <source>
        <dbReference type="PROSITE" id="PS50188"/>
    </source>
</evidence>
<keyword evidence="7" id="KW-0687">Ribonucleoprotein</keyword>
<sequence>MSVFNRLGAETKADTTTGSKLTGVFSRLGEVVSEKKESSGGEDEEEEEEQVGGAAVDAVRPTEQGHNSSRGVTYSHDAGRTAQAQGPEQEQLAAAKAQAPAQASGEGARGEADGAHLGLQEAGEEEEEEAPGHQAARERSGEAQPHNGQASEQPRAGGELEKVEPEAQEEMEASGGPEEEEEGKEAAGSGSGPRPGPDGGEAAEVASSAEAAAAACDGGGGAGEENGGEKAEASGAEPAGDKPSSETNLGEGSSEARGSDGERRGKRRHEERGRGYYEFREETYYNRARSPLTVVNEEAEEEFDDSLVCLDAYHSDIHFDMTKDRYGGQPLCPEKFAYLWAGARATYGVAKGSVCFEMVAQKIAVKPVFENECEGHIVRVGWSVDSSSLQLGEDELSYGYDGVGRKWENATFEEFGEKFGENDVIGCFANFDGEQVELSFSKNGESVGVAFTISKEVLGDRALFPHVLTKNCSVQCNFGQKEEPFFPIPEDYTFIHTVPVEDRVHGSPGPQTRADCEVIMMVGMPGSGKTTWVKKHVAENPEKRYSVLGTNNILDKMRVKGLEGQPTLTEPKHVLIQQATQCMSKMIQVAACKKRNYILDQSNVYSSAQRRKLVPFKGFSRKAVVVCPTEEDWKARMQMKLEEGEDVPDFAVLEMKANYNLPEPGDLLDEVMYVELEKETAVKLVDKYRDEAKKSRPPPEKRQDRRNSRNRNNRERNYGGNRMGRWDNRSYDRPPYGQNWPAAAYGNHPAYREDYHKTYDRYRQQQQYERAYGQGQAYDYHRYRDYYRDYAREANAAAILRHQGATNSQEWQRYYQERNRYYSSYYGYR</sequence>
<accession>V9KDM8</accession>
<dbReference type="GO" id="GO:0000380">
    <property type="term" value="P:alternative mRNA splicing, via spliceosome"/>
    <property type="evidence" value="ECO:0007669"/>
    <property type="project" value="TreeGrafter"/>
</dbReference>
<dbReference type="Pfam" id="PF17740">
    <property type="entry name" value="DUF5577"/>
    <property type="match status" value="1"/>
</dbReference>
<feature type="domain" description="B30.2/SPRY" evidence="6">
    <location>
        <begin position="288"/>
        <end position="483"/>
    </location>
</feature>
<reference evidence="7" key="1">
    <citation type="journal article" date="2014" name="Nature">
        <title>Elephant shark genome provides unique insights into gnathostome evolution.</title>
        <authorList>
            <consortium name="International Elephant Shark Genome Sequencing Consortium"/>
            <person name="Venkatesh B."/>
            <person name="Lee A.P."/>
            <person name="Ravi V."/>
            <person name="Maurya A.K."/>
            <person name="Lian M.M."/>
            <person name="Swann J.B."/>
            <person name="Ohta Y."/>
            <person name="Flajnik M.F."/>
            <person name="Sutoh Y."/>
            <person name="Kasahara M."/>
            <person name="Hoon S."/>
            <person name="Gangu V."/>
            <person name="Roy S.W."/>
            <person name="Irimia M."/>
            <person name="Korzh V."/>
            <person name="Kondrychyn I."/>
            <person name="Lim Z.W."/>
            <person name="Tay B.H."/>
            <person name="Tohari S."/>
            <person name="Kong K.W."/>
            <person name="Ho S."/>
            <person name="Lorente-Galdos B."/>
            <person name="Quilez J."/>
            <person name="Marques-Bonet T."/>
            <person name="Raney B.J."/>
            <person name="Ingham P.W."/>
            <person name="Tay A."/>
            <person name="Hillier L.W."/>
            <person name="Minx P."/>
            <person name="Boehm T."/>
            <person name="Wilson R.K."/>
            <person name="Brenner S."/>
            <person name="Warren W.C."/>
        </authorList>
    </citation>
    <scope>NUCLEOTIDE SEQUENCE</scope>
    <source>
        <tissue evidence="7">Liver</tissue>
    </source>
</reference>
<dbReference type="Pfam" id="PF00622">
    <property type="entry name" value="SPRY"/>
    <property type="match status" value="1"/>
</dbReference>
<dbReference type="Pfam" id="PF13671">
    <property type="entry name" value="AAA_33"/>
    <property type="match status" value="1"/>
</dbReference>
<dbReference type="GO" id="GO:1990904">
    <property type="term" value="C:ribonucleoprotein complex"/>
    <property type="evidence" value="ECO:0007669"/>
    <property type="project" value="UniProtKB-KW"/>
</dbReference>
<dbReference type="AlphaFoldDB" id="V9KDM8"/>
<dbReference type="Gene3D" id="2.60.120.920">
    <property type="match status" value="1"/>
</dbReference>
<dbReference type="InterPro" id="IPR035778">
    <property type="entry name" value="SPRY_hnRNP_U"/>
</dbReference>
<keyword evidence="2" id="KW-0488">Methylation</keyword>
<keyword evidence="4" id="KW-0539">Nucleus</keyword>
<dbReference type="PANTHER" id="PTHR12381:SF66">
    <property type="entry name" value="HETEROGENEOUS NUCLEAR RIBONUCLEOPROTEIN U-LIKE PROTEIN 2"/>
    <property type="match status" value="1"/>
</dbReference>
<dbReference type="InterPro" id="IPR001870">
    <property type="entry name" value="B30.2/SPRY"/>
</dbReference>
<dbReference type="Gene3D" id="3.40.50.300">
    <property type="entry name" value="P-loop containing nucleotide triphosphate hydrolases"/>
    <property type="match status" value="1"/>
</dbReference>
<feature type="region of interest" description="Disordered" evidence="5">
    <location>
        <begin position="687"/>
        <end position="730"/>
    </location>
</feature>
<dbReference type="GO" id="GO:0003723">
    <property type="term" value="F:RNA binding"/>
    <property type="evidence" value="ECO:0007669"/>
    <property type="project" value="TreeGrafter"/>
</dbReference>
<dbReference type="SUPFAM" id="SSF52540">
    <property type="entry name" value="P-loop containing nucleoside triphosphate hydrolases"/>
    <property type="match status" value="1"/>
</dbReference>
<evidence type="ECO:0000256" key="2">
    <source>
        <dbReference type="ARBA" id="ARBA00022481"/>
    </source>
</evidence>
<feature type="compositionally biased region" description="Low complexity" evidence="5">
    <location>
        <begin position="89"/>
        <end position="103"/>
    </location>
</feature>
<dbReference type="SMART" id="SM00449">
    <property type="entry name" value="SPRY"/>
    <property type="match status" value="1"/>
</dbReference>
<dbReference type="PROSITE" id="PS50188">
    <property type="entry name" value="B302_SPRY"/>
    <property type="match status" value="1"/>
</dbReference>
<name>V9KDM8_CALMI</name>
<evidence type="ECO:0000313" key="7">
    <source>
        <dbReference type="EMBL" id="AFO95928.1"/>
    </source>
</evidence>
<feature type="region of interest" description="Disordered" evidence="5">
    <location>
        <begin position="1"/>
        <end position="270"/>
    </location>
</feature>
<evidence type="ECO:0000256" key="1">
    <source>
        <dbReference type="ARBA" id="ARBA00004123"/>
    </source>
</evidence>
<feature type="compositionally biased region" description="Basic and acidic residues" evidence="5">
    <location>
        <begin position="257"/>
        <end position="270"/>
    </location>
</feature>
<dbReference type="InterPro" id="IPR041477">
    <property type="entry name" value="DUF5577"/>
</dbReference>
<dbReference type="GO" id="GO:0005634">
    <property type="term" value="C:nucleus"/>
    <property type="evidence" value="ECO:0007669"/>
    <property type="project" value="UniProtKB-SubCell"/>
</dbReference>
<feature type="compositionally biased region" description="Low complexity" evidence="5">
    <location>
        <begin position="200"/>
        <end position="216"/>
    </location>
</feature>